<dbReference type="SUPFAM" id="SSF53335">
    <property type="entry name" value="S-adenosyl-L-methionine-dependent methyltransferases"/>
    <property type="match status" value="1"/>
</dbReference>
<reference evidence="2" key="1">
    <citation type="submission" date="2018-05" db="EMBL/GenBank/DDBJ databases">
        <authorList>
            <person name="Lanie J.A."/>
            <person name="Ng W.-L."/>
            <person name="Kazmierczak K.M."/>
            <person name="Andrzejewski T.M."/>
            <person name="Davidsen T.M."/>
            <person name="Wayne K.J."/>
            <person name="Tettelin H."/>
            <person name="Glass J.I."/>
            <person name="Rusch D."/>
            <person name="Podicherti R."/>
            <person name="Tsui H.-C.T."/>
            <person name="Winkler M.E."/>
        </authorList>
    </citation>
    <scope>NUCLEOTIDE SEQUENCE</scope>
</reference>
<gene>
    <name evidence="2" type="ORF">METZ01_LOCUS251524</name>
</gene>
<dbReference type="InterPro" id="IPR029063">
    <property type="entry name" value="SAM-dependent_MTases_sf"/>
</dbReference>
<dbReference type="AlphaFoldDB" id="A0A382IG87"/>
<organism evidence="2">
    <name type="scientific">marine metagenome</name>
    <dbReference type="NCBI Taxonomy" id="408172"/>
    <lineage>
        <taxon>unclassified sequences</taxon>
        <taxon>metagenomes</taxon>
        <taxon>ecological metagenomes</taxon>
    </lineage>
</organism>
<dbReference type="GO" id="GO:0008757">
    <property type="term" value="F:S-adenosylmethionine-dependent methyltransferase activity"/>
    <property type="evidence" value="ECO:0007669"/>
    <property type="project" value="InterPro"/>
</dbReference>
<dbReference type="Gene3D" id="3.40.50.150">
    <property type="entry name" value="Vaccinia Virus protein VP39"/>
    <property type="match status" value="1"/>
</dbReference>
<dbReference type="Pfam" id="PF08241">
    <property type="entry name" value="Methyltransf_11"/>
    <property type="match status" value="1"/>
</dbReference>
<dbReference type="EMBL" id="UINC01067216">
    <property type="protein sequence ID" value="SVB98670.1"/>
    <property type="molecule type" value="Genomic_DNA"/>
</dbReference>
<evidence type="ECO:0000313" key="2">
    <source>
        <dbReference type="EMBL" id="SVB98670.1"/>
    </source>
</evidence>
<feature type="domain" description="Methyltransferase type 11" evidence="1">
    <location>
        <begin position="14"/>
        <end position="60"/>
    </location>
</feature>
<evidence type="ECO:0000259" key="1">
    <source>
        <dbReference type="Pfam" id="PF08241"/>
    </source>
</evidence>
<dbReference type="InterPro" id="IPR013216">
    <property type="entry name" value="Methyltransf_11"/>
</dbReference>
<name>A0A382IG87_9ZZZZ</name>
<feature type="non-terminal residue" evidence="2">
    <location>
        <position position="1"/>
    </location>
</feature>
<protein>
    <recommendedName>
        <fullName evidence="1">Methyltransferase type 11 domain-containing protein</fullName>
    </recommendedName>
</protein>
<accession>A0A382IG87</accession>
<sequence>LVYSKDYLNGYQAETCYGDICQMPLKDDAYDIGISVGVFMNIHPSKIMDAVKEMARVCKKYIIHLEYDEDNTTKELKYKRSFKTNIVSHNYKKLYKKMGKEVLQFQTYKDFDKAYALHIKNIQKRLGCWEEFEGPAKYILTVIKV</sequence>
<proteinExistence type="predicted"/>